<dbReference type="KEGG" id="pda:120105328"/>
<dbReference type="Gene3D" id="3.30.70.270">
    <property type="match status" value="2"/>
</dbReference>
<keyword evidence="4" id="KW-0255">Endonuclease</keyword>
<evidence type="ECO:0000313" key="8">
    <source>
        <dbReference type="Proteomes" id="UP000228380"/>
    </source>
</evidence>
<dbReference type="GO" id="GO:0004519">
    <property type="term" value="F:endonuclease activity"/>
    <property type="evidence" value="ECO:0007669"/>
    <property type="project" value="UniProtKB-KW"/>
</dbReference>
<keyword evidence="4" id="KW-0378">Hydrolase</keyword>
<dbReference type="OrthoDB" id="1424266at2759"/>
<dbReference type="InterPro" id="IPR021109">
    <property type="entry name" value="Peptidase_aspartic_dom_sf"/>
</dbReference>
<feature type="domain" description="Reverse transcriptase/retrotransposon-derived protein RNase H-like" evidence="7">
    <location>
        <begin position="355"/>
        <end position="433"/>
    </location>
</feature>
<evidence type="ECO:0000256" key="6">
    <source>
        <dbReference type="SAM" id="MobiDB-lite"/>
    </source>
</evidence>
<feature type="region of interest" description="Disordered" evidence="6">
    <location>
        <begin position="10"/>
        <end position="33"/>
    </location>
</feature>
<gene>
    <name evidence="9" type="primary">LOC120105328</name>
</gene>
<evidence type="ECO:0000256" key="3">
    <source>
        <dbReference type="ARBA" id="ARBA00022722"/>
    </source>
</evidence>
<evidence type="ECO:0000259" key="7">
    <source>
        <dbReference type="Pfam" id="PF17919"/>
    </source>
</evidence>
<proteinExistence type="predicted"/>
<dbReference type="Proteomes" id="UP000228380">
    <property type="component" value="Unplaced"/>
</dbReference>
<keyword evidence="8" id="KW-1185">Reference proteome</keyword>
<dbReference type="GO" id="GO:0016779">
    <property type="term" value="F:nucleotidyltransferase activity"/>
    <property type="evidence" value="ECO:0007669"/>
    <property type="project" value="UniProtKB-KW"/>
</dbReference>
<dbReference type="PANTHER" id="PTHR37984:SF5">
    <property type="entry name" value="PROTEIN NYNRIN-LIKE"/>
    <property type="match status" value="1"/>
</dbReference>
<name>A0A8B8ZQ27_PHODC</name>
<protein>
    <submittedName>
        <fullName evidence="9">Uncharacterized protein LOC120105328</fullName>
    </submittedName>
</protein>
<dbReference type="PANTHER" id="PTHR37984">
    <property type="entry name" value="PROTEIN CBG26694"/>
    <property type="match status" value="1"/>
</dbReference>
<dbReference type="Pfam" id="PF17919">
    <property type="entry name" value="RT_RNaseH_2"/>
    <property type="match status" value="1"/>
</dbReference>
<dbReference type="InterPro" id="IPR050951">
    <property type="entry name" value="Retrovirus_Pol_polyprotein"/>
</dbReference>
<evidence type="ECO:0000313" key="9">
    <source>
        <dbReference type="RefSeq" id="XP_038973619.1"/>
    </source>
</evidence>
<dbReference type="SUPFAM" id="SSF56672">
    <property type="entry name" value="DNA/RNA polymerases"/>
    <property type="match status" value="1"/>
</dbReference>
<feature type="compositionally biased region" description="Acidic residues" evidence="6">
    <location>
        <begin position="10"/>
        <end position="30"/>
    </location>
</feature>
<evidence type="ECO:0000256" key="5">
    <source>
        <dbReference type="ARBA" id="ARBA00023268"/>
    </source>
</evidence>
<dbReference type="Gene3D" id="2.40.70.10">
    <property type="entry name" value="Acid Proteases"/>
    <property type="match status" value="1"/>
</dbReference>
<dbReference type="FunFam" id="3.30.70.270:FF:000020">
    <property type="entry name" value="Transposon Tf2-6 polyprotein-like Protein"/>
    <property type="match status" value="1"/>
</dbReference>
<keyword evidence="2" id="KW-0548">Nucleotidyltransferase</keyword>
<evidence type="ECO:0000256" key="4">
    <source>
        <dbReference type="ARBA" id="ARBA00022759"/>
    </source>
</evidence>
<dbReference type="InterPro" id="IPR041577">
    <property type="entry name" value="RT_RNaseH_2"/>
</dbReference>
<keyword evidence="1" id="KW-0808">Transferase</keyword>
<dbReference type="GeneID" id="120105328"/>
<dbReference type="InterPro" id="IPR043128">
    <property type="entry name" value="Rev_trsase/Diguanyl_cyclase"/>
</dbReference>
<reference evidence="9" key="1">
    <citation type="submission" date="2025-08" db="UniProtKB">
        <authorList>
            <consortium name="RefSeq"/>
        </authorList>
    </citation>
    <scope>IDENTIFICATION</scope>
    <source>
        <tissue evidence="9">Young leaves</tissue>
    </source>
</reference>
<evidence type="ECO:0000256" key="1">
    <source>
        <dbReference type="ARBA" id="ARBA00022679"/>
    </source>
</evidence>
<keyword evidence="5" id="KW-0511">Multifunctional enzyme</keyword>
<dbReference type="CDD" id="cd00303">
    <property type="entry name" value="retropepsin_like"/>
    <property type="match status" value="1"/>
</dbReference>
<dbReference type="Pfam" id="PF08284">
    <property type="entry name" value="RVP_2"/>
    <property type="match status" value="1"/>
</dbReference>
<dbReference type="SUPFAM" id="SSF50630">
    <property type="entry name" value="Acid proteases"/>
    <property type="match status" value="1"/>
</dbReference>
<organism evidence="8 9">
    <name type="scientific">Phoenix dactylifera</name>
    <name type="common">Date palm</name>
    <dbReference type="NCBI Taxonomy" id="42345"/>
    <lineage>
        <taxon>Eukaryota</taxon>
        <taxon>Viridiplantae</taxon>
        <taxon>Streptophyta</taxon>
        <taxon>Embryophyta</taxon>
        <taxon>Tracheophyta</taxon>
        <taxon>Spermatophyta</taxon>
        <taxon>Magnoliopsida</taxon>
        <taxon>Liliopsida</taxon>
        <taxon>Arecaceae</taxon>
        <taxon>Coryphoideae</taxon>
        <taxon>Phoeniceae</taxon>
        <taxon>Phoenix</taxon>
    </lineage>
</organism>
<keyword evidence="3" id="KW-0540">Nuclease</keyword>
<dbReference type="AlphaFoldDB" id="A0A8B8ZQ27"/>
<sequence>MLIDRLEDEAVAEDGDEVAEDEPQDLEAKEEDVPPQISLHAYSGSATPKTLCVDGMIKRRVVCILIDTGSTHNFLDERLVKQIGLIAEPTLGFDVALGDGAMLRAKGICRGITLTIQGSQFKLDLYPLALRGADLVLGTQWLQSLGPVTFDFAEMWVTFRRSGRRVRLDGIRPSPRAALQPLVGLPGPGAHSYLMQLLTLSMETTTEADLFEEPHGLPPEREHDHHIEIVPGAEPANVRPYRYPHVQKEEISKMEHLEHLEEVLKILRRNQLKVKRSKCLWAEPKVEYLGHVISAAGVEPDQAKIHCMTDWPLPKYQKELRGFLGLTGYYHRFVEGYGKITAPLTLLLRKGEFRWTEAAMEAFEKLKEAMTTAPVLALPDFAKPFVVECDASGASIGAVLMQEGWPIAFMSKALSPRTRSLSTYEREMMAADFELLDRDATLRRLKFHITTAQNRMKQLHDRKHRDLVYEVGDWVYVKVQPYRQLTLQPMANQKLSHRFYGPF</sequence>
<dbReference type="RefSeq" id="XP_038973619.1">
    <property type="nucleotide sequence ID" value="XM_039117691.1"/>
</dbReference>
<dbReference type="InterPro" id="IPR043502">
    <property type="entry name" value="DNA/RNA_pol_sf"/>
</dbReference>
<evidence type="ECO:0000256" key="2">
    <source>
        <dbReference type="ARBA" id="ARBA00022695"/>
    </source>
</evidence>
<accession>A0A8B8ZQ27</accession>